<evidence type="ECO:0000313" key="11">
    <source>
        <dbReference type="Proteomes" id="UP000509448"/>
    </source>
</evidence>
<keyword evidence="3 8" id="KW-0436">Ligase</keyword>
<dbReference type="SUPFAM" id="SSF52317">
    <property type="entry name" value="Class I glutamine amidotransferase-like"/>
    <property type="match status" value="1"/>
</dbReference>
<dbReference type="UniPathway" id="UPA00068">
    <property type="reaction ID" value="UER00171"/>
</dbReference>
<dbReference type="NCBIfam" id="TIGR01368">
    <property type="entry name" value="CPSaseIIsmall"/>
    <property type="match status" value="1"/>
</dbReference>
<dbReference type="EC" id="6.3.5.5" evidence="8"/>
<dbReference type="PRINTS" id="PR00097">
    <property type="entry name" value="ANTSNTHASEII"/>
</dbReference>
<dbReference type="InterPro" id="IPR029062">
    <property type="entry name" value="Class_I_gatase-like"/>
</dbReference>
<feature type="active site" evidence="8">
    <location>
        <position position="342"/>
    </location>
</feature>
<dbReference type="GO" id="GO:0004088">
    <property type="term" value="F:carbamoyl-phosphate synthase (glutamine-hydrolyzing) activity"/>
    <property type="evidence" value="ECO:0007669"/>
    <property type="project" value="UniProtKB-UniRule"/>
</dbReference>
<feature type="binding site" evidence="8">
    <location>
        <position position="297"/>
    </location>
    <ligand>
        <name>L-glutamine</name>
        <dbReference type="ChEBI" id="CHEBI:58359"/>
    </ligand>
</feature>
<dbReference type="RefSeq" id="WP_174449337.1">
    <property type="nucleotide sequence ID" value="NZ_AP018732.1"/>
</dbReference>
<evidence type="ECO:0000256" key="6">
    <source>
        <dbReference type="ARBA" id="ARBA00022962"/>
    </source>
</evidence>
<protein>
    <recommendedName>
        <fullName evidence="8">Carbamoyl phosphate synthase small chain</fullName>
        <ecNumber evidence="8">6.3.5.5</ecNumber>
    </recommendedName>
    <alternativeName>
        <fullName evidence="8">Carbamoyl phosphate synthetase glutamine chain</fullName>
    </alternativeName>
</protein>
<dbReference type="InterPro" id="IPR006274">
    <property type="entry name" value="CarbamoylP_synth_ssu"/>
</dbReference>
<dbReference type="Pfam" id="PF00988">
    <property type="entry name" value="CPSase_sm_chain"/>
    <property type="match status" value="1"/>
</dbReference>
<organism evidence="10 11">
    <name type="scientific">Conexivisphaera calida</name>
    <dbReference type="NCBI Taxonomy" id="1874277"/>
    <lineage>
        <taxon>Archaea</taxon>
        <taxon>Nitrososphaerota</taxon>
        <taxon>Conexivisphaeria</taxon>
        <taxon>Conexivisphaerales</taxon>
        <taxon>Conexivisphaeraceae</taxon>
        <taxon>Conexivisphaera</taxon>
    </lineage>
</organism>
<evidence type="ECO:0000313" key="10">
    <source>
        <dbReference type="EMBL" id="BBE42888.1"/>
    </source>
</evidence>
<dbReference type="PRINTS" id="PR00099">
    <property type="entry name" value="CPSGATASE"/>
</dbReference>
<feature type="binding site" evidence="8">
    <location>
        <position position="52"/>
    </location>
    <ligand>
        <name>L-glutamine</name>
        <dbReference type="ChEBI" id="CHEBI:58359"/>
    </ligand>
</feature>
<keyword evidence="6 8" id="KW-0315">Glutamine amidotransferase</keyword>
<dbReference type="Proteomes" id="UP000509448">
    <property type="component" value="Chromosome"/>
</dbReference>
<dbReference type="GO" id="GO:0006207">
    <property type="term" value="P:'de novo' pyrimidine nucleobase biosynthetic process"/>
    <property type="evidence" value="ECO:0007669"/>
    <property type="project" value="InterPro"/>
</dbReference>
<keyword evidence="5 8" id="KW-0067">ATP-binding</keyword>
<feature type="binding site" evidence="8">
    <location>
        <position position="300"/>
    </location>
    <ligand>
        <name>L-glutamine</name>
        <dbReference type="ChEBI" id="CHEBI:58359"/>
    </ligand>
</feature>
<dbReference type="HAMAP" id="MF_01209">
    <property type="entry name" value="CPSase_S_chain"/>
    <property type="match status" value="1"/>
</dbReference>
<feature type="domain" description="Carbamoyl-phosphate synthase small subunit N-terminal" evidence="9">
    <location>
        <begin position="8"/>
        <end position="136"/>
    </location>
</feature>
<evidence type="ECO:0000256" key="4">
    <source>
        <dbReference type="ARBA" id="ARBA00022741"/>
    </source>
</evidence>
<dbReference type="SMART" id="SM01097">
    <property type="entry name" value="CPSase_sm_chain"/>
    <property type="match status" value="1"/>
</dbReference>
<feature type="binding site" evidence="8">
    <location>
        <position position="229"/>
    </location>
    <ligand>
        <name>L-glutamine</name>
        <dbReference type="ChEBI" id="CHEBI:58359"/>
    </ligand>
</feature>
<comment type="catalytic activity">
    <reaction evidence="7 8">
        <text>hydrogencarbonate + L-glutamine + 2 ATP + H2O = carbamoyl phosphate + L-glutamate + 2 ADP + phosphate + 2 H(+)</text>
        <dbReference type="Rhea" id="RHEA:18633"/>
        <dbReference type="ChEBI" id="CHEBI:15377"/>
        <dbReference type="ChEBI" id="CHEBI:15378"/>
        <dbReference type="ChEBI" id="CHEBI:17544"/>
        <dbReference type="ChEBI" id="CHEBI:29985"/>
        <dbReference type="ChEBI" id="CHEBI:30616"/>
        <dbReference type="ChEBI" id="CHEBI:43474"/>
        <dbReference type="ChEBI" id="CHEBI:58228"/>
        <dbReference type="ChEBI" id="CHEBI:58359"/>
        <dbReference type="ChEBI" id="CHEBI:456216"/>
        <dbReference type="EC" id="6.3.5.5"/>
    </reaction>
</comment>
<dbReference type="GO" id="GO:0044205">
    <property type="term" value="P:'de novo' UMP biosynthetic process"/>
    <property type="evidence" value="ECO:0007669"/>
    <property type="project" value="UniProtKB-UniRule"/>
</dbReference>
<comment type="subunit">
    <text evidence="8">Composed of two chains; the small (or glutamine) chain promotes the hydrolysis of glutamine to ammonia, which is used by the large (or ammonia) chain to synthesize carbamoyl phosphate. Tetramer of heterodimers (alpha,beta)4.</text>
</comment>
<feature type="binding site" evidence="8">
    <location>
        <position position="259"/>
    </location>
    <ligand>
        <name>L-glutamine</name>
        <dbReference type="ChEBI" id="CHEBI:58359"/>
    </ligand>
</feature>
<dbReference type="Gene3D" id="3.50.30.20">
    <property type="entry name" value="Carbamoyl-phosphate synthase small subunit, N-terminal domain"/>
    <property type="match status" value="1"/>
</dbReference>
<keyword evidence="8" id="KW-0055">Arginine biosynthesis</keyword>
<feature type="active site" description="Nucleophile" evidence="8">
    <location>
        <position position="255"/>
    </location>
</feature>
<dbReference type="InterPro" id="IPR002474">
    <property type="entry name" value="CarbamoylP_synth_ssu_N"/>
</dbReference>
<evidence type="ECO:0000256" key="1">
    <source>
        <dbReference type="ARBA" id="ARBA00005077"/>
    </source>
</evidence>
<dbReference type="GeneID" id="55585318"/>
<evidence type="ECO:0000256" key="3">
    <source>
        <dbReference type="ARBA" id="ARBA00022598"/>
    </source>
</evidence>
<feature type="binding site" evidence="8">
    <location>
        <position position="256"/>
    </location>
    <ligand>
        <name>L-glutamine</name>
        <dbReference type="ChEBI" id="CHEBI:58359"/>
    </ligand>
</feature>
<dbReference type="KEGG" id="ccai:NAS2_1508"/>
<dbReference type="UniPathway" id="UPA00070">
    <property type="reaction ID" value="UER00115"/>
</dbReference>
<keyword evidence="8" id="KW-0028">Amino-acid biosynthesis</keyword>
<keyword evidence="8" id="KW-0665">Pyrimidine biosynthesis</keyword>
<dbReference type="PROSITE" id="PS51273">
    <property type="entry name" value="GATASE_TYPE_1"/>
    <property type="match status" value="1"/>
</dbReference>
<evidence type="ECO:0000256" key="5">
    <source>
        <dbReference type="ARBA" id="ARBA00022840"/>
    </source>
</evidence>
<dbReference type="InterPro" id="IPR036480">
    <property type="entry name" value="CarbP_synth_ssu_N_sf"/>
</dbReference>
<dbReference type="CDD" id="cd01744">
    <property type="entry name" value="GATase1_CPSase"/>
    <property type="match status" value="1"/>
</dbReference>
<comment type="catalytic activity">
    <reaction evidence="8">
        <text>L-glutamine + H2O = L-glutamate + NH4(+)</text>
        <dbReference type="Rhea" id="RHEA:15889"/>
        <dbReference type="ChEBI" id="CHEBI:15377"/>
        <dbReference type="ChEBI" id="CHEBI:28938"/>
        <dbReference type="ChEBI" id="CHEBI:29985"/>
        <dbReference type="ChEBI" id="CHEBI:58359"/>
    </reaction>
</comment>
<dbReference type="Pfam" id="PF00117">
    <property type="entry name" value="GATase"/>
    <property type="match status" value="1"/>
</dbReference>
<feature type="region of interest" description="CPSase" evidence="8">
    <location>
        <begin position="1"/>
        <end position="178"/>
    </location>
</feature>
<dbReference type="NCBIfam" id="NF009475">
    <property type="entry name" value="PRK12838.1"/>
    <property type="match status" value="1"/>
</dbReference>
<dbReference type="InterPro" id="IPR017926">
    <property type="entry name" value="GATASE"/>
</dbReference>
<sequence>MLVPEEGPAAVLALKDGTVIWGRGFGGAGTRVGEVVFTTAMNGYTESLTDPSYRGQILVITHPLVGNYGVPPDFESRRIQVEGLVIAALTEPSHPRSERSLHEWLQGEGIPGIEGVDTRAVVKRIRGSGVMAGALSVAEDPGDIDPEALLRAAREFDYESVDLVRPSLGPATMGVGGHHVVVVDFGIKGGIVRELVARDFKVTVVPWSWGLKEIMSLRPDGIVVGNGPGNPSAMEDGVELVRGILGTGVPTLGICLGHQLVALALGARVNKMKFGHRGINKPVRDLSTGRLSITTHNHGYAVDPSSLDGTGLRPRFVDVDDGTLEGMVHERMPLLTSQFHPEGSPGPRDASYVFDEFRAMVLAGGRH</sequence>
<dbReference type="OrthoDB" id="7675at2157"/>
<accession>A0A4P2VPP8</accession>
<comment type="function">
    <text evidence="8">Small subunit of the glutamine-dependent carbamoyl phosphate synthetase (CPSase). CPSase catalyzes the formation of carbamoyl phosphate from the ammonia moiety of glutamine, carbonate, and phosphate donated by ATP, constituting the first step of 2 biosynthetic pathways, one leading to arginine and/or urea and the other to pyrimidine nucleotides. The small subunit (glutamine amidotransferase) binds and cleaves glutamine to supply the large subunit with the substrate ammonia.</text>
</comment>
<comment type="similarity">
    <text evidence="2 8">Belongs to the CarA family.</text>
</comment>
<dbReference type="InterPro" id="IPR050472">
    <property type="entry name" value="Anth_synth/Amidotransfase"/>
</dbReference>
<feature type="binding site" evidence="8">
    <location>
        <position position="227"/>
    </location>
    <ligand>
        <name>L-glutamine</name>
        <dbReference type="ChEBI" id="CHEBI:58359"/>
    </ligand>
</feature>
<dbReference type="GO" id="GO:0006541">
    <property type="term" value="P:glutamine metabolic process"/>
    <property type="evidence" value="ECO:0007669"/>
    <property type="project" value="InterPro"/>
</dbReference>
<dbReference type="InterPro" id="IPR035686">
    <property type="entry name" value="CPSase_GATase1"/>
</dbReference>
<feature type="active site" evidence="8">
    <location>
        <position position="340"/>
    </location>
</feature>
<proteinExistence type="inferred from homology"/>
<dbReference type="GO" id="GO:0006526">
    <property type="term" value="P:L-arginine biosynthetic process"/>
    <property type="evidence" value="ECO:0007669"/>
    <property type="project" value="UniProtKB-UniRule"/>
</dbReference>
<dbReference type="SUPFAM" id="SSF52021">
    <property type="entry name" value="Carbamoyl phosphate synthetase, small subunit N-terminal domain"/>
    <property type="match status" value="1"/>
</dbReference>
<comment type="pathway">
    <text evidence="1 8">Amino-acid biosynthesis; L-arginine biosynthesis; carbamoyl phosphate from bicarbonate: step 1/1.</text>
</comment>
<evidence type="ECO:0000259" key="9">
    <source>
        <dbReference type="SMART" id="SM01097"/>
    </source>
</evidence>
<keyword evidence="4 8" id="KW-0547">Nucleotide-binding</keyword>
<feature type="binding site" evidence="8">
    <location>
        <position position="299"/>
    </location>
    <ligand>
        <name>L-glutamine</name>
        <dbReference type="ChEBI" id="CHEBI:58359"/>
    </ligand>
</feature>
<name>A0A4P2VPP8_9ARCH</name>
<reference evidence="10 11" key="1">
    <citation type="journal article" date="2019" name="ISME J.">
        <title>Isolation and characterization of a thermophilic sulfur- and iron-reducing thaumarchaeote from a terrestrial acidic hot spring.</title>
        <authorList>
            <person name="Kato S."/>
            <person name="Itoh T."/>
            <person name="Yuki M."/>
            <person name="Nagamori M."/>
            <person name="Ohnishi M."/>
            <person name="Uematsu K."/>
            <person name="Suzuki K."/>
            <person name="Takashina T."/>
            <person name="Ohkuma M."/>
        </authorList>
    </citation>
    <scope>NUCLEOTIDE SEQUENCE [LARGE SCALE GENOMIC DNA]</scope>
    <source>
        <strain evidence="10 11">NAS-02</strain>
    </source>
</reference>
<evidence type="ECO:0000256" key="8">
    <source>
        <dbReference type="HAMAP-Rule" id="MF_01209"/>
    </source>
</evidence>
<dbReference type="Gene3D" id="3.40.50.880">
    <property type="match status" value="1"/>
</dbReference>
<comment type="pathway">
    <text evidence="8">Pyrimidine metabolism; UMP biosynthesis via de novo pathway; (S)-dihydroorotate from bicarbonate: step 1/3.</text>
</comment>
<keyword evidence="11" id="KW-1185">Reference proteome</keyword>
<dbReference type="PANTHER" id="PTHR43418:SF7">
    <property type="entry name" value="CARBAMOYL-PHOSPHATE SYNTHASE SMALL CHAIN"/>
    <property type="match status" value="1"/>
</dbReference>
<dbReference type="PRINTS" id="PR00096">
    <property type="entry name" value="GATASE"/>
</dbReference>
<gene>
    <name evidence="8" type="primary">carA</name>
    <name evidence="10" type="ORF">NAS2_1508</name>
</gene>
<dbReference type="GO" id="GO:0004359">
    <property type="term" value="F:glutaminase activity"/>
    <property type="evidence" value="ECO:0007669"/>
    <property type="project" value="RHEA"/>
</dbReference>
<evidence type="ECO:0000256" key="2">
    <source>
        <dbReference type="ARBA" id="ARBA00007800"/>
    </source>
</evidence>
<dbReference type="GO" id="GO:0005524">
    <property type="term" value="F:ATP binding"/>
    <property type="evidence" value="ECO:0007669"/>
    <property type="project" value="UniProtKB-UniRule"/>
</dbReference>
<dbReference type="AlphaFoldDB" id="A0A4P2VPP8"/>
<dbReference type="EMBL" id="AP018732">
    <property type="protein sequence ID" value="BBE42888.1"/>
    <property type="molecule type" value="Genomic_DNA"/>
</dbReference>
<evidence type="ECO:0000256" key="7">
    <source>
        <dbReference type="ARBA" id="ARBA00048816"/>
    </source>
</evidence>
<dbReference type="PANTHER" id="PTHR43418">
    <property type="entry name" value="MULTIFUNCTIONAL TRYPTOPHAN BIOSYNTHESIS PROTEIN-RELATED"/>
    <property type="match status" value="1"/>
</dbReference>